<evidence type="ECO:0000313" key="2">
    <source>
        <dbReference type="Proteomes" id="UP000036426"/>
    </source>
</evidence>
<dbReference type="RefSeq" id="WP_047873330.1">
    <property type="nucleotide sequence ID" value="NZ_BMYC01000001.1"/>
</dbReference>
<organism evidence="1 2">
    <name type="scientific">Photobacterium aphoticum</name>
    <dbReference type="NCBI Taxonomy" id="754436"/>
    <lineage>
        <taxon>Bacteria</taxon>
        <taxon>Pseudomonadati</taxon>
        <taxon>Pseudomonadota</taxon>
        <taxon>Gammaproteobacteria</taxon>
        <taxon>Vibrionales</taxon>
        <taxon>Vibrionaceae</taxon>
        <taxon>Photobacterium</taxon>
    </lineage>
</organism>
<proteinExistence type="predicted"/>
<keyword evidence="2" id="KW-1185">Reference proteome</keyword>
<evidence type="ECO:0000313" key="1">
    <source>
        <dbReference type="EMBL" id="KLV01877.1"/>
    </source>
</evidence>
<dbReference type="PATRIC" id="fig|754436.4.peg.1177"/>
<dbReference type="Proteomes" id="UP000036426">
    <property type="component" value="Unassembled WGS sequence"/>
</dbReference>
<name>A0A0J1JIN7_9GAMM</name>
<gene>
    <name evidence="1" type="ORF">ABT58_05545</name>
</gene>
<sequence length="148" mass="17436">MPSFDPPYYQKLRDDQQDDLDGLARHLANYGDSLANIHSVWRDQAAQRVSQRYIRELQNSQESLHTDLTKHLESTVEKQSLFNSLMSELLQSYECQDRYDELHETLQQTDTERDKAERKGLVMETEYNTHQPDTEHCLSTIDTHIRPI</sequence>
<comment type="caution">
    <text evidence="1">The sequence shown here is derived from an EMBL/GenBank/DDBJ whole genome shotgun (WGS) entry which is preliminary data.</text>
</comment>
<dbReference type="EMBL" id="LDOV01000010">
    <property type="protein sequence ID" value="KLV01877.1"/>
    <property type="molecule type" value="Genomic_DNA"/>
</dbReference>
<reference evidence="1 2" key="1">
    <citation type="submission" date="2015-05" db="EMBL/GenBank/DDBJ databases">
        <title>Photobacterium galathea sp. nov.</title>
        <authorList>
            <person name="Machado H."/>
            <person name="Gram L."/>
        </authorList>
    </citation>
    <scope>NUCLEOTIDE SEQUENCE [LARGE SCALE GENOMIC DNA]</scope>
    <source>
        <strain evidence="1 2">DSM 25995</strain>
    </source>
</reference>
<dbReference type="AlphaFoldDB" id="A0A0J1JIN7"/>
<protein>
    <submittedName>
        <fullName evidence="1">Uncharacterized protein</fullName>
    </submittedName>
</protein>
<accession>A0A0J1JIN7</accession>